<dbReference type="RefSeq" id="YP_009551009.1">
    <property type="nucleotide sequence ID" value="NC_040299.1"/>
</dbReference>
<dbReference type="SUPFAM" id="SSF103491">
    <property type="entry name" value="Preprotein translocase SecY subunit"/>
    <property type="match status" value="1"/>
</dbReference>
<dbReference type="InterPro" id="IPR002208">
    <property type="entry name" value="SecY/SEC61-alpha"/>
</dbReference>
<reference evidence="2" key="1">
    <citation type="journal article" date="2019" name="Genome Biol. Evol.">
        <title>Plastid Genomes and Proteins Illuminate the Evolution of Eustigmatophyte Algae and Their Bacterial Endosymbionts.</title>
        <authorList>
            <person name="Sevcikova T."/>
            <person name="Yurchenko T."/>
            <person name="Fawley K.P."/>
            <person name="Amaral R."/>
            <person name="Strnad H."/>
            <person name="Santos L.M."/>
            <person name="Fawley M.W."/>
            <person name="Elias M."/>
        </authorList>
    </citation>
    <scope>NUCLEOTIDE SEQUENCE</scope>
    <source>
        <strain evidence="2">CAUP Q 401</strain>
    </source>
</reference>
<feature type="transmembrane region" description="Helical" evidence="1">
    <location>
        <begin position="125"/>
        <end position="147"/>
    </location>
</feature>
<dbReference type="Gene3D" id="1.10.3370.10">
    <property type="entry name" value="SecY subunit domain"/>
    <property type="match status" value="1"/>
</dbReference>
<feature type="transmembrane region" description="Helical" evidence="1">
    <location>
        <begin position="59"/>
        <end position="80"/>
    </location>
</feature>
<accession>A0A3R5WXF5</accession>
<dbReference type="GeneID" id="38948152"/>
<dbReference type="AlphaFoldDB" id="A0A3R5WXF5"/>
<name>A0A3R5WXF5_9STRA</name>
<dbReference type="PRINTS" id="PR00303">
    <property type="entry name" value="SECYTRNLCASE"/>
</dbReference>
<dbReference type="InterPro" id="IPR023201">
    <property type="entry name" value="SecY_dom_sf"/>
</dbReference>
<dbReference type="PIRSF" id="PIRSF004557">
    <property type="entry name" value="SecY"/>
    <property type="match status" value="1"/>
</dbReference>
<keyword evidence="2" id="KW-0934">Plastid</keyword>
<geneLocation type="plastid" evidence="2"/>
<dbReference type="EMBL" id="MK281457">
    <property type="protein sequence ID" value="QAA11946.1"/>
    <property type="molecule type" value="Genomic_DNA"/>
</dbReference>
<feature type="transmembrane region" description="Helical" evidence="1">
    <location>
        <begin position="267"/>
        <end position="287"/>
    </location>
</feature>
<organism evidence="2">
    <name type="scientific">Pseudellipsoidion edaphicum</name>
    <dbReference type="NCBI Taxonomy" id="1431838"/>
    <lineage>
        <taxon>Eukaryota</taxon>
        <taxon>Sar</taxon>
        <taxon>Stramenopiles</taxon>
        <taxon>Ochrophyta</taxon>
        <taxon>Eustigmatophyceae</taxon>
        <taxon>Eustigmatales</taxon>
        <taxon>Neomonodaceae</taxon>
        <taxon>Pseudellipsoidion</taxon>
    </lineage>
</organism>
<dbReference type="GO" id="GO:0016020">
    <property type="term" value="C:membrane"/>
    <property type="evidence" value="ECO:0007669"/>
    <property type="project" value="InterPro"/>
</dbReference>
<feature type="transmembrane region" description="Helical" evidence="1">
    <location>
        <begin position="101"/>
        <end position="119"/>
    </location>
</feature>
<sequence>MKNFSSSIKGLFSSQRPRKSPYSRIISLFAVGAFLRLLSKIPLPFIDYSLLPLSNRPCFLALGILPIVQASLLVQVFNSIKPKTDEDDFDKYQKIQKQIKIVSTIISVIISINQVRTLAPVMSSYTFISKSMLGVSLIVGGLVLIWISDWISETFSISGSVVALTFTSVIDDVIRLISEASNFNFNLKLIFTLYIIAVAAFTTFISKSTIEFPILSSKQSYSEQSKTSLLPFAINPGAVMALVSAESLVRISQLGFSKISFLSFNPLISSLGISILRFFLIVIFSYYCSKLQVDSDKVAKELITMNMTILRKSPGQETQSYLEDELKKTYLSAGLLLGLLVLFSDLVDSYYPALSLKANLSSLLILFGTMLDLEDRLFDLGIGKSG</sequence>
<keyword evidence="1" id="KW-0472">Membrane</keyword>
<gene>
    <name evidence="2" type="primary">secY</name>
</gene>
<feature type="transmembrane region" description="Helical" evidence="1">
    <location>
        <begin position="189"/>
        <end position="206"/>
    </location>
</feature>
<dbReference type="Pfam" id="PF00344">
    <property type="entry name" value="SecY"/>
    <property type="match status" value="1"/>
</dbReference>
<keyword evidence="1" id="KW-1133">Transmembrane helix</keyword>
<protein>
    <submittedName>
        <fullName evidence="2">SecY-type transporter protein</fullName>
    </submittedName>
</protein>
<proteinExistence type="predicted"/>
<evidence type="ECO:0000256" key="1">
    <source>
        <dbReference type="SAM" id="Phobius"/>
    </source>
</evidence>
<keyword evidence="1" id="KW-0812">Transmembrane</keyword>
<dbReference type="GO" id="GO:0015031">
    <property type="term" value="P:protein transport"/>
    <property type="evidence" value="ECO:0007669"/>
    <property type="project" value="InterPro"/>
</dbReference>
<evidence type="ECO:0000313" key="2">
    <source>
        <dbReference type="EMBL" id="QAA11946.1"/>
    </source>
</evidence>
<feature type="transmembrane region" description="Helical" evidence="1">
    <location>
        <begin position="21"/>
        <end position="39"/>
    </location>
</feature>